<dbReference type="GO" id="GO:0005634">
    <property type="term" value="C:nucleus"/>
    <property type="evidence" value="ECO:0007669"/>
    <property type="project" value="TreeGrafter"/>
</dbReference>
<evidence type="ECO:0000256" key="4">
    <source>
        <dbReference type="SAM" id="MobiDB-lite"/>
    </source>
</evidence>
<evidence type="ECO:0000259" key="5">
    <source>
        <dbReference type="PROSITE" id="PS51294"/>
    </source>
</evidence>
<dbReference type="PANTHER" id="PTHR31442">
    <property type="entry name" value="HOMEODOMAIN-LIKE SUPERFAMILY PROTEIN-RELATED"/>
    <property type="match status" value="1"/>
</dbReference>
<dbReference type="GO" id="GO:0003700">
    <property type="term" value="F:DNA-binding transcription factor activity"/>
    <property type="evidence" value="ECO:0007669"/>
    <property type="project" value="InterPro"/>
</dbReference>
<keyword evidence="7" id="KW-1185">Reference proteome</keyword>
<evidence type="ECO:0000256" key="1">
    <source>
        <dbReference type="ARBA" id="ARBA00023015"/>
    </source>
</evidence>
<feature type="compositionally biased region" description="Basic and acidic residues" evidence="4">
    <location>
        <begin position="628"/>
        <end position="658"/>
    </location>
</feature>
<name>A0AAV1HUP6_9CHLO</name>
<gene>
    <name evidence="6" type="ORF">CVIRNUC_001672</name>
</gene>
<feature type="compositionally biased region" description="Basic and acidic residues" evidence="4">
    <location>
        <begin position="1"/>
        <end position="19"/>
    </location>
</feature>
<feature type="domain" description="HTH myb-type" evidence="5">
    <location>
        <begin position="304"/>
        <end position="363"/>
    </location>
</feature>
<dbReference type="InterPro" id="IPR009057">
    <property type="entry name" value="Homeodomain-like_sf"/>
</dbReference>
<keyword evidence="1" id="KW-0805">Transcription regulation</keyword>
<feature type="region of interest" description="Disordered" evidence="4">
    <location>
        <begin position="628"/>
        <end position="684"/>
    </location>
</feature>
<feature type="region of interest" description="Disordered" evidence="4">
    <location>
        <begin position="363"/>
        <end position="386"/>
    </location>
</feature>
<feature type="region of interest" description="Disordered" evidence="4">
    <location>
        <begin position="563"/>
        <end position="592"/>
    </location>
</feature>
<dbReference type="FunFam" id="1.10.10.60:FF:000007">
    <property type="entry name" value="Two-component response regulator"/>
    <property type="match status" value="1"/>
</dbReference>
<feature type="region of interest" description="Disordered" evidence="4">
    <location>
        <begin position="1"/>
        <end position="93"/>
    </location>
</feature>
<evidence type="ECO:0000313" key="7">
    <source>
        <dbReference type="Proteomes" id="UP001314263"/>
    </source>
</evidence>
<dbReference type="NCBIfam" id="TIGR01557">
    <property type="entry name" value="myb_SHAQKYF"/>
    <property type="match status" value="1"/>
</dbReference>
<dbReference type="Gene3D" id="1.10.10.60">
    <property type="entry name" value="Homeodomain-like"/>
    <property type="match status" value="1"/>
</dbReference>
<dbReference type="GO" id="GO:0003677">
    <property type="term" value="F:DNA binding"/>
    <property type="evidence" value="ECO:0007669"/>
    <property type="project" value="InterPro"/>
</dbReference>
<keyword evidence="2" id="KW-0804">Transcription</keyword>
<evidence type="ECO:0000256" key="2">
    <source>
        <dbReference type="ARBA" id="ARBA00023163"/>
    </source>
</evidence>
<evidence type="ECO:0000313" key="6">
    <source>
        <dbReference type="EMBL" id="CAK0746176.1"/>
    </source>
</evidence>
<feature type="region of interest" description="Disordered" evidence="4">
    <location>
        <begin position="267"/>
        <end position="312"/>
    </location>
</feature>
<dbReference type="SUPFAM" id="SSF46689">
    <property type="entry name" value="Homeodomain-like"/>
    <property type="match status" value="1"/>
</dbReference>
<sequence>MGVKRKPLDRQEPTRDRKLTHYFSPAVQSGTARDCEAGENAYPMWKTKHKGPDRGGPPGSPTKRPMQDQGNAGCCALDTQASQPDGGSSAALEPAEHAVVAGKAEHALWQGSATPLPGIRQHSLPGTQQEHAPHDALHAPPQLALQAASGLQTSAQATGDLLCTDRTGPGMRPNHVLHDQLPPEFMTDQELETAINNMLREAETTEKELGRRALGDANDELPGPHPSDATAAAALHAQRQAEHVKVNNKGRNVLRVAEELRAEFERRKRVMAEPHQLGTPRSSAAPDGPLDHASRDTQHQTGSRSRQPRMTWTPKLNQRFVEAVGQLGIKTARPKTIMQIMNVEGLTRDNVSNHLTSLRRQLKRENRLDGDGNLISPSKEEPGAGGERPLVVLPRATMAQLCTGQQQEEALADPDMESNSPPKELSLPAVNAMHFWTRAMCSRTLEAPWTFHDYAQQQLRDCLVKGLLQMTTLAGVSYDTVSTAVREFIQYHNRYLCAYHLNKDDTAFGRGSKNYGKAEEEAQDWHARYGGFDWSSNAIPRAALKFLRTQGLSGDAIRKAAGIEDTSTPQYTSAAVETTHSTPTGPGRRSSELQQGFLEADEDADEDGVSSEVDEDQDILEIRVMRSATEGRHKADMRRSEPGRKATGKRELQARDAARAICDSPLDTTGFTDSGEDSDCPSGLGQATQLAEQVVQRLVKDESCNIDIKALDIRQLTAILALSCTRPGFPVVNRHLRVDELAGLGWWRLQLLLDDPQEGKAALKEAISALESFGAKQDYIESYSSTFEQALNGEALDIFRDARRKSEVPQFLAYDLFKAPVVEGPGRKPMFLIYCWPRALHFPAAPVFHGQTVTSGQSQYGEIGMKLNSKFPGLLDLPELTQWGLIALGDNTNLPLHVVGAVYAEKLRYATAHGGHEPPPNVVKSWGAFQASHRLEGPWFLRRNYSPHFMTLETRQTNEARKACHGAMTNQLVGGVSRLYHGAAAMNCPAESQAADSQQQTGNPSSTEGDQLLLSAVMARKEEVERLGSEINKGMCSKTHPNTPCIFWHHSWGAVPEAVTRVPFNNLILCTDLMKWPEPASGGPSTDPVYESLADGAIKPVNWPVPMNKHQGMQKQEYYNRMIKIAKSAGDKRGVRRQENAELLKYISRRNNFRPTLEKLLEGGDVERHANRCGADP</sequence>
<organism evidence="6 7">
    <name type="scientific">Coccomyxa viridis</name>
    <dbReference type="NCBI Taxonomy" id="1274662"/>
    <lineage>
        <taxon>Eukaryota</taxon>
        <taxon>Viridiplantae</taxon>
        <taxon>Chlorophyta</taxon>
        <taxon>core chlorophytes</taxon>
        <taxon>Trebouxiophyceae</taxon>
        <taxon>Trebouxiophyceae incertae sedis</taxon>
        <taxon>Coccomyxaceae</taxon>
        <taxon>Coccomyxa</taxon>
    </lineage>
</organism>
<feature type="compositionally biased region" description="Polar residues" evidence="4">
    <location>
        <begin position="565"/>
        <end position="584"/>
    </location>
</feature>
<feature type="region of interest" description="Disordered" evidence="4">
    <location>
        <begin position="114"/>
        <end position="134"/>
    </location>
</feature>
<feature type="compositionally biased region" description="Basic and acidic residues" evidence="4">
    <location>
        <begin position="289"/>
        <end position="298"/>
    </location>
</feature>
<dbReference type="PANTHER" id="PTHR31442:SF29">
    <property type="entry name" value="HOMEODOMAIN-LIKE SUPERFAMILY PROTEIN"/>
    <property type="match status" value="1"/>
</dbReference>
<comment type="caution">
    <text evidence="6">The sequence shown here is derived from an EMBL/GenBank/DDBJ whole genome shotgun (WGS) entry which is preliminary data.</text>
</comment>
<reference evidence="6 7" key="1">
    <citation type="submission" date="2023-10" db="EMBL/GenBank/DDBJ databases">
        <authorList>
            <person name="Maclean D."/>
            <person name="Macfadyen A."/>
        </authorList>
    </citation>
    <scope>NUCLEOTIDE SEQUENCE [LARGE SCALE GENOMIC DNA]</scope>
</reference>
<feature type="compositionally biased region" description="Polar residues" evidence="4">
    <location>
        <begin position="299"/>
        <end position="312"/>
    </location>
</feature>
<feature type="compositionally biased region" description="Low complexity" evidence="4">
    <location>
        <begin position="229"/>
        <end position="238"/>
    </location>
</feature>
<accession>A0AAV1HUP6</accession>
<keyword evidence="3" id="KW-0539">Nucleus</keyword>
<evidence type="ECO:0000256" key="3">
    <source>
        <dbReference type="ARBA" id="ARBA00023242"/>
    </source>
</evidence>
<dbReference type="InterPro" id="IPR017930">
    <property type="entry name" value="Myb_dom"/>
</dbReference>
<protein>
    <recommendedName>
        <fullName evidence="5">HTH myb-type domain-containing protein</fullName>
    </recommendedName>
</protein>
<dbReference type="AlphaFoldDB" id="A0AAV1HUP6"/>
<dbReference type="EMBL" id="CAUYUE010000002">
    <property type="protein sequence ID" value="CAK0746176.1"/>
    <property type="molecule type" value="Genomic_DNA"/>
</dbReference>
<dbReference type="InterPro" id="IPR044841">
    <property type="entry name" value="LUX/BOA-like"/>
</dbReference>
<feature type="region of interest" description="Disordered" evidence="4">
    <location>
        <begin position="215"/>
        <end position="248"/>
    </location>
</feature>
<dbReference type="Proteomes" id="UP001314263">
    <property type="component" value="Unassembled WGS sequence"/>
</dbReference>
<dbReference type="InterPro" id="IPR006447">
    <property type="entry name" value="Myb_dom_plants"/>
</dbReference>
<dbReference type="PROSITE" id="PS51294">
    <property type="entry name" value="HTH_MYB"/>
    <property type="match status" value="1"/>
</dbReference>
<proteinExistence type="predicted"/>